<dbReference type="AlphaFoldDB" id="A0A1F5RH77"/>
<name>A0A1F5RH77_9BACT</name>
<evidence type="ECO:0000313" key="2">
    <source>
        <dbReference type="Proteomes" id="UP000177230"/>
    </source>
</evidence>
<proteinExistence type="predicted"/>
<accession>A0A1F5RH77</accession>
<protein>
    <recommendedName>
        <fullName evidence="3">DUF5723 domain-containing protein</fullName>
    </recommendedName>
</protein>
<organism evidence="1 2">
    <name type="scientific">Candidatus Edwardsbacteria bacterium GWF2_54_11</name>
    <dbReference type="NCBI Taxonomy" id="1817851"/>
    <lineage>
        <taxon>Bacteria</taxon>
        <taxon>Candidatus Edwardsiibacteriota</taxon>
    </lineage>
</organism>
<dbReference type="EMBL" id="MFFM01000011">
    <property type="protein sequence ID" value="OGF13835.1"/>
    <property type="molecule type" value="Genomic_DNA"/>
</dbReference>
<sequence>MGTGIFYQARAANSGASYDYLLVLPFQHNYYQPIGALTLGRGNGLDIARGAAALFGNPARITEPGRYQLILSASDLSGGRSSLSVSTDGSPALPSAAAARLKWRANDLALGWRRAMDADLCFPDMLDPEIIDRAGLSLDQYAAGWSLSAIKHFTLGISVSLTSFDFKWAGPAGPLAEGRGTAPGFSAGMSADLGQDLCFSAGFRSKTEVSCYTTFHGDSTEDRLKLAGAIPPVGWLSIAYAPEPGFEAQAGMELTGWHLVSSRYLEQADYHLGCRIELIGGRLDVLAGSYSLRHPLDPFLRRYDPHLQDMYFLSGGLAFRLGPLRLACSGASSRPLSGQGLNQNIISAGLEYQAQP</sequence>
<evidence type="ECO:0008006" key="3">
    <source>
        <dbReference type="Google" id="ProtNLM"/>
    </source>
</evidence>
<dbReference type="Proteomes" id="UP000177230">
    <property type="component" value="Unassembled WGS sequence"/>
</dbReference>
<comment type="caution">
    <text evidence="1">The sequence shown here is derived from an EMBL/GenBank/DDBJ whole genome shotgun (WGS) entry which is preliminary data.</text>
</comment>
<gene>
    <name evidence="1" type="ORF">A2024_10310</name>
</gene>
<evidence type="ECO:0000313" key="1">
    <source>
        <dbReference type="EMBL" id="OGF13835.1"/>
    </source>
</evidence>
<dbReference type="Gene3D" id="2.40.160.60">
    <property type="entry name" value="Outer membrane protein transport protein (OMPP1/FadL/TodX)"/>
    <property type="match status" value="1"/>
</dbReference>
<reference evidence="1 2" key="1">
    <citation type="journal article" date="2016" name="Nat. Commun.">
        <title>Thousands of microbial genomes shed light on interconnected biogeochemical processes in an aquifer system.</title>
        <authorList>
            <person name="Anantharaman K."/>
            <person name="Brown C.T."/>
            <person name="Hug L.A."/>
            <person name="Sharon I."/>
            <person name="Castelle C.J."/>
            <person name="Probst A.J."/>
            <person name="Thomas B.C."/>
            <person name="Singh A."/>
            <person name="Wilkins M.J."/>
            <person name="Karaoz U."/>
            <person name="Brodie E.L."/>
            <person name="Williams K.H."/>
            <person name="Hubbard S.S."/>
            <person name="Banfield J.F."/>
        </authorList>
    </citation>
    <scope>NUCLEOTIDE SEQUENCE [LARGE SCALE GENOMIC DNA]</scope>
</reference>